<feature type="transmembrane region" description="Helical" evidence="1">
    <location>
        <begin position="35"/>
        <end position="55"/>
    </location>
</feature>
<reference evidence="2" key="1">
    <citation type="submission" date="2018-05" db="EMBL/GenBank/DDBJ databases">
        <authorList>
            <person name="Lanie J.A."/>
            <person name="Ng W.-L."/>
            <person name="Kazmierczak K.M."/>
            <person name="Andrzejewski T.M."/>
            <person name="Davidsen T.M."/>
            <person name="Wayne K.J."/>
            <person name="Tettelin H."/>
            <person name="Glass J.I."/>
            <person name="Rusch D."/>
            <person name="Podicherti R."/>
            <person name="Tsui H.-C.T."/>
            <person name="Winkler M.E."/>
        </authorList>
    </citation>
    <scope>NUCLEOTIDE SEQUENCE</scope>
    <source>
        <strain evidence="2">KNB</strain>
    </source>
</reference>
<feature type="transmembrane region" description="Helical" evidence="1">
    <location>
        <begin position="7"/>
        <end position="29"/>
    </location>
</feature>
<keyword evidence="1" id="KW-0812">Transmembrane</keyword>
<sequence>MLKSFRVYYLLCSVIAINLSAFTGVLYMGIFQPSILTQVISWILTICAWIMVYIFRDR</sequence>
<keyword evidence="1" id="KW-0472">Membrane</keyword>
<organism evidence="2">
    <name type="scientific">Candidatus Nitrotoga fabula</name>
    <dbReference type="NCBI Taxonomy" id="2182327"/>
    <lineage>
        <taxon>Bacteria</taxon>
        <taxon>Pseudomonadati</taxon>
        <taxon>Pseudomonadota</taxon>
        <taxon>Betaproteobacteria</taxon>
        <taxon>Nitrosomonadales</taxon>
        <taxon>Gallionellaceae</taxon>
        <taxon>Candidatus Nitrotoga</taxon>
    </lineage>
</organism>
<proteinExistence type="predicted"/>
<dbReference type="EMBL" id="LS423452">
    <property type="protein sequence ID" value="SPS06079.1"/>
    <property type="molecule type" value="Genomic_DNA"/>
</dbReference>
<protein>
    <submittedName>
        <fullName evidence="2">Uncharacterized protein</fullName>
    </submittedName>
</protein>
<accession>A0A2X0QVC7</accession>
<evidence type="ECO:0000256" key="1">
    <source>
        <dbReference type="SAM" id="Phobius"/>
    </source>
</evidence>
<keyword evidence="1" id="KW-1133">Transmembrane helix</keyword>
<gene>
    <name evidence="2" type="ORF">NITFAB_1669</name>
</gene>
<dbReference type="AlphaFoldDB" id="A0A2X0QVC7"/>
<evidence type="ECO:0000313" key="2">
    <source>
        <dbReference type="EMBL" id="SPS06079.1"/>
    </source>
</evidence>
<name>A0A2X0QVC7_9PROT</name>